<feature type="domain" description="Glycosyltransferase subfamily 4-like N-terminal" evidence="4">
    <location>
        <begin position="1"/>
        <end position="168"/>
    </location>
</feature>
<accession>A0ABU4VPB3</accession>
<protein>
    <submittedName>
        <fullName evidence="5">Glycosyltransferase family 4 protein</fullName>
        <ecNumber evidence="5">2.4.-.-</ecNumber>
    </submittedName>
</protein>
<proteinExistence type="predicted"/>
<comment type="caution">
    <text evidence="5">The sequence shown here is derived from an EMBL/GenBank/DDBJ whole genome shotgun (WGS) entry which is preliminary data.</text>
</comment>
<keyword evidence="1 5" id="KW-0328">Glycosyltransferase</keyword>
<evidence type="ECO:0000313" key="6">
    <source>
        <dbReference type="Proteomes" id="UP001277761"/>
    </source>
</evidence>
<dbReference type="PANTHER" id="PTHR12526:SF510">
    <property type="entry name" value="D-INOSITOL 3-PHOSPHATE GLYCOSYLTRANSFERASE"/>
    <property type="match status" value="1"/>
</dbReference>
<dbReference type="CDD" id="cd03801">
    <property type="entry name" value="GT4_PimA-like"/>
    <property type="match status" value="1"/>
</dbReference>
<name>A0ABU4VPB3_9ACTN</name>
<evidence type="ECO:0000259" key="4">
    <source>
        <dbReference type="Pfam" id="PF13439"/>
    </source>
</evidence>
<gene>
    <name evidence="5" type="ORF">SK069_17910</name>
</gene>
<evidence type="ECO:0000256" key="1">
    <source>
        <dbReference type="ARBA" id="ARBA00022676"/>
    </source>
</evidence>
<dbReference type="InterPro" id="IPR001296">
    <property type="entry name" value="Glyco_trans_1"/>
</dbReference>
<evidence type="ECO:0000313" key="5">
    <source>
        <dbReference type="EMBL" id="MDX8153479.1"/>
    </source>
</evidence>
<dbReference type="PANTHER" id="PTHR12526">
    <property type="entry name" value="GLYCOSYLTRANSFERASE"/>
    <property type="match status" value="1"/>
</dbReference>
<dbReference type="Proteomes" id="UP001277761">
    <property type="component" value="Unassembled WGS sequence"/>
</dbReference>
<organism evidence="5 6">
    <name type="scientific">Patulibacter brassicae</name>
    <dbReference type="NCBI Taxonomy" id="1705717"/>
    <lineage>
        <taxon>Bacteria</taxon>
        <taxon>Bacillati</taxon>
        <taxon>Actinomycetota</taxon>
        <taxon>Thermoleophilia</taxon>
        <taxon>Solirubrobacterales</taxon>
        <taxon>Patulibacteraceae</taxon>
        <taxon>Patulibacter</taxon>
    </lineage>
</organism>
<keyword evidence="6" id="KW-1185">Reference proteome</keyword>
<dbReference type="Pfam" id="PF00534">
    <property type="entry name" value="Glycos_transf_1"/>
    <property type="match status" value="1"/>
</dbReference>
<evidence type="ECO:0000259" key="3">
    <source>
        <dbReference type="Pfam" id="PF00534"/>
    </source>
</evidence>
<dbReference type="Gene3D" id="3.40.50.2000">
    <property type="entry name" value="Glycogen Phosphorylase B"/>
    <property type="match status" value="2"/>
</dbReference>
<dbReference type="EMBL" id="JAXAVX010000015">
    <property type="protein sequence ID" value="MDX8153479.1"/>
    <property type="molecule type" value="Genomic_DNA"/>
</dbReference>
<dbReference type="SUPFAM" id="SSF53756">
    <property type="entry name" value="UDP-Glycosyltransferase/glycogen phosphorylase"/>
    <property type="match status" value="1"/>
</dbReference>
<reference evidence="5 6" key="1">
    <citation type="submission" date="2023-11" db="EMBL/GenBank/DDBJ databases">
        <authorList>
            <person name="Xu M."/>
            <person name="Jiang T."/>
        </authorList>
    </citation>
    <scope>NUCLEOTIDE SEQUENCE [LARGE SCALE GENOMIC DNA]</scope>
    <source>
        <strain evidence="5 6">SD</strain>
    </source>
</reference>
<sequence>MERAVYEIAERMAGRGWHVTVIARACAVTPGPNVAFHRIRSPSRPATLALPLSYVLGSRLVKRHARGAIHTVNPVIWQRAEVHQAQFCLAAYRANVGIPRRRRSWITHRINEFLATRFGLAVERRALRSSGAHLVAPASRGLQREIEQFYPRPSETMTVVTNGVDPDRFRPDADARARNRAALGIADDAPVAVFVGGDWGRKNLATAIEAVGEAPDWHLLVVGRGDQPSYERLAGEHGAGDRVHFVGHVPDPEAWLAAGDALLAPSSYEAFSLAMLEGASAGLVLLTAPINGAEDLVEPDVNGWLLPIEPAAFGARLRELSGDRDRLREMGAAARRTALTYSWDRIADQFEALYRASGAADRADAGR</sequence>
<keyword evidence="2 5" id="KW-0808">Transferase</keyword>
<feature type="domain" description="Glycosyl transferase family 1" evidence="3">
    <location>
        <begin position="177"/>
        <end position="336"/>
    </location>
</feature>
<dbReference type="InterPro" id="IPR028098">
    <property type="entry name" value="Glyco_trans_4-like_N"/>
</dbReference>
<dbReference type="EC" id="2.4.-.-" evidence="5"/>
<dbReference type="GO" id="GO:0016757">
    <property type="term" value="F:glycosyltransferase activity"/>
    <property type="evidence" value="ECO:0007669"/>
    <property type="project" value="UniProtKB-KW"/>
</dbReference>
<dbReference type="Pfam" id="PF13439">
    <property type="entry name" value="Glyco_transf_4"/>
    <property type="match status" value="1"/>
</dbReference>
<evidence type="ECO:0000256" key="2">
    <source>
        <dbReference type="ARBA" id="ARBA00022679"/>
    </source>
</evidence>